<keyword evidence="2" id="KW-1185">Reference proteome</keyword>
<name>A0ABU0MV06_9PROT</name>
<protein>
    <submittedName>
        <fullName evidence="1">Uncharacterized protein</fullName>
    </submittedName>
</protein>
<dbReference type="Proteomes" id="UP001244552">
    <property type="component" value="Unassembled WGS sequence"/>
</dbReference>
<evidence type="ECO:0000313" key="2">
    <source>
        <dbReference type="Proteomes" id="UP001244552"/>
    </source>
</evidence>
<accession>A0ABU0MV06</accession>
<dbReference type="EMBL" id="JAUSVU010000043">
    <property type="protein sequence ID" value="MDQ0537326.1"/>
    <property type="molecule type" value="Genomic_DNA"/>
</dbReference>
<sequence length="94" mass="10491">MTDLPIFEQVPKIDASMQRQASTYTDYPEPEHGRIRRVWDVEPIPLAEVKAARKVAATELRWQKEVAGITIGGVSVATDDRSKTLILGKRAKST</sequence>
<organism evidence="1 2">
    <name type="scientific">Azospirillum picis</name>
    <dbReference type="NCBI Taxonomy" id="488438"/>
    <lineage>
        <taxon>Bacteria</taxon>
        <taxon>Pseudomonadati</taxon>
        <taxon>Pseudomonadota</taxon>
        <taxon>Alphaproteobacteria</taxon>
        <taxon>Rhodospirillales</taxon>
        <taxon>Azospirillaceae</taxon>
        <taxon>Azospirillum</taxon>
    </lineage>
</organism>
<reference evidence="1 2" key="1">
    <citation type="submission" date="2023-07" db="EMBL/GenBank/DDBJ databases">
        <title>Genomic Encyclopedia of Type Strains, Phase IV (KMG-IV): sequencing the most valuable type-strain genomes for metagenomic binning, comparative biology and taxonomic classification.</title>
        <authorList>
            <person name="Goeker M."/>
        </authorList>
    </citation>
    <scope>NUCLEOTIDE SEQUENCE [LARGE SCALE GENOMIC DNA]</scope>
    <source>
        <strain evidence="1 2">DSM 19922</strain>
    </source>
</reference>
<proteinExistence type="predicted"/>
<gene>
    <name evidence="1" type="ORF">QO018_006228</name>
</gene>
<comment type="caution">
    <text evidence="1">The sequence shown here is derived from an EMBL/GenBank/DDBJ whole genome shotgun (WGS) entry which is preliminary data.</text>
</comment>
<evidence type="ECO:0000313" key="1">
    <source>
        <dbReference type="EMBL" id="MDQ0537326.1"/>
    </source>
</evidence>
<dbReference type="RefSeq" id="WP_209991011.1">
    <property type="nucleotide sequence ID" value="NZ_JAGINO010000040.1"/>
</dbReference>